<dbReference type="Proteomes" id="UP000791440">
    <property type="component" value="Unassembled WGS sequence"/>
</dbReference>
<sequence length="34" mass="3530">MVSFGPDEVGLADQSPCAGIRADLKTCLLNSDCC</sequence>
<proteinExistence type="predicted"/>
<accession>A0A921YK59</accession>
<evidence type="ECO:0000313" key="2">
    <source>
        <dbReference type="Proteomes" id="UP000791440"/>
    </source>
</evidence>
<gene>
    <name evidence="1" type="ORF">O3G_MSEX001439</name>
</gene>
<feature type="non-terminal residue" evidence="1">
    <location>
        <position position="34"/>
    </location>
</feature>
<comment type="caution">
    <text evidence="1">The sequence shown here is derived from an EMBL/GenBank/DDBJ whole genome shotgun (WGS) entry which is preliminary data.</text>
</comment>
<protein>
    <submittedName>
        <fullName evidence="1">Uncharacterized protein</fullName>
    </submittedName>
</protein>
<reference evidence="1" key="1">
    <citation type="journal article" date="2016" name="Insect Biochem. Mol. Biol.">
        <title>Multifaceted biological insights from a draft genome sequence of the tobacco hornworm moth, Manduca sexta.</title>
        <authorList>
            <person name="Kanost M.R."/>
            <person name="Arrese E.L."/>
            <person name="Cao X."/>
            <person name="Chen Y.R."/>
            <person name="Chellapilla S."/>
            <person name="Goldsmith M.R."/>
            <person name="Grosse-Wilde E."/>
            <person name="Heckel D.G."/>
            <person name="Herndon N."/>
            <person name="Jiang H."/>
            <person name="Papanicolaou A."/>
            <person name="Qu J."/>
            <person name="Soulages J.L."/>
            <person name="Vogel H."/>
            <person name="Walters J."/>
            <person name="Waterhouse R.M."/>
            <person name="Ahn S.J."/>
            <person name="Almeida F.C."/>
            <person name="An C."/>
            <person name="Aqrawi P."/>
            <person name="Bretschneider A."/>
            <person name="Bryant W.B."/>
            <person name="Bucks S."/>
            <person name="Chao H."/>
            <person name="Chevignon G."/>
            <person name="Christen J.M."/>
            <person name="Clarke D.F."/>
            <person name="Dittmer N.T."/>
            <person name="Ferguson L.C.F."/>
            <person name="Garavelou S."/>
            <person name="Gordon K.H.J."/>
            <person name="Gunaratna R.T."/>
            <person name="Han Y."/>
            <person name="Hauser F."/>
            <person name="He Y."/>
            <person name="Heidel-Fischer H."/>
            <person name="Hirsh A."/>
            <person name="Hu Y."/>
            <person name="Jiang H."/>
            <person name="Kalra D."/>
            <person name="Klinner C."/>
            <person name="Konig C."/>
            <person name="Kovar C."/>
            <person name="Kroll A.R."/>
            <person name="Kuwar S.S."/>
            <person name="Lee S.L."/>
            <person name="Lehman R."/>
            <person name="Li K."/>
            <person name="Li Z."/>
            <person name="Liang H."/>
            <person name="Lovelace S."/>
            <person name="Lu Z."/>
            <person name="Mansfield J.H."/>
            <person name="McCulloch K.J."/>
            <person name="Mathew T."/>
            <person name="Morton B."/>
            <person name="Muzny D.M."/>
            <person name="Neunemann D."/>
            <person name="Ongeri F."/>
            <person name="Pauchet Y."/>
            <person name="Pu L.L."/>
            <person name="Pyrousis I."/>
            <person name="Rao X.J."/>
            <person name="Redding A."/>
            <person name="Roesel C."/>
            <person name="Sanchez-Gracia A."/>
            <person name="Schaack S."/>
            <person name="Shukla A."/>
            <person name="Tetreau G."/>
            <person name="Wang Y."/>
            <person name="Xiong G.H."/>
            <person name="Traut W."/>
            <person name="Walsh T.K."/>
            <person name="Worley K.C."/>
            <person name="Wu D."/>
            <person name="Wu W."/>
            <person name="Wu Y.Q."/>
            <person name="Zhang X."/>
            <person name="Zou Z."/>
            <person name="Zucker H."/>
            <person name="Briscoe A.D."/>
            <person name="Burmester T."/>
            <person name="Clem R.J."/>
            <person name="Feyereisen R."/>
            <person name="Grimmelikhuijzen C.J.P."/>
            <person name="Hamodrakas S.J."/>
            <person name="Hansson B.S."/>
            <person name="Huguet E."/>
            <person name="Jermiin L.S."/>
            <person name="Lan Q."/>
            <person name="Lehman H.K."/>
            <person name="Lorenzen M."/>
            <person name="Merzendorfer H."/>
            <person name="Michalopoulos I."/>
            <person name="Morton D.B."/>
            <person name="Muthukrishnan S."/>
            <person name="Oakeshott J.G."/>
            <person name="Palmer W."/>
            <person name="Park Y."/>
            <person name="Passarelli A.L."/>
            <person name="Rozas J."/>
            <person name="Schwartz L.M."/>
            <person name="Smith W."/>
            <person name="Southgate A."/>
            <person name="Vilcinskas A."/>
            <person name="Vogt R."/>
            <person name="Wang P."/>
            <person name="Werren J."/>
            <person name="Yu X.Q."/>
            <person name="Zhou J.J."/>
            <person name="Brown S.J."/>
            <person name="Scherer S.E."/>
            <person name="Richards S."/>
            <person name="Blissard G.W."/>
        </authorList>
    </citation>
    <scope>NUCLEOTIDE SEQUENCE</scope>
</reference>
<dbReference type="AlphaFoldDB" id="A0A921YK59"/>
<evidence type="ECO:0000313" key="1">
    <source>
        <dbReference type="EMBL" id="KAG6440768.1"/>
    </source>
</evidence>
<organism evidence="1 2">
    <name type="scientific">Manduca sexta</name>
    <name type="common">Tobacco hawkmoth</name>
    <name type="synonym">Tobacco hornworm</name>
    <dbReference type="NCBI Taxonomy" id="7130"/>
    <lineage>
        <taxon>Eukaryota</taxon>
        <taxon>Metazoa</taxon>
        <taxon>Ecdysozoa</taxon>
        <taxon>Arthropoda</taxon>
        <taxon>Hexapoda</taxon>
        <taxon>Insecta</taxon>
        <taxon>Pterygota</taxon>
        <taxon>Neoptera</taxon>
        <taxon>Endopterygota</taxon>
        <taxon>Lepidoptera</taxon>
        <taxon>Glossata</taxon>
        <taxon>Ditrysia</taxon>
        <taxon>Bombycoidea</taxon>
        <taxon>Sphingidae</taxon>
        <taxon>Sphinginae</taxon>
        <taxon>Sphingini</taxon>
        <taxon>Manduca</taxon>
    </lineage>
</organism>
<keyword evidence="2" id="KW-1185">Reference proteome</keyword>
<dbReference type="EMBL" id="JH668282">
    <property type="protein sequence ID" value="KAG6440768.1"/>
    <property type="molecule type" value="Genomic_DNA"/>
</dbReference>
<reference evidence="1" key="2">
    <citation type="submission" date="2020-12" db="EMBL/GenBank/DDBJ databases">
        <authorList>
            <person name="Kanost M."/>
        </authorList>
    </citation>
    <scope>NUCLEOTIDE SEQUENCE</scope>
</reference>
<name>A0A921YK59_MANSE</name>